<name>A0A6L2R512_9BACT</name>
<keyword evidence="7 15" id="KW-0436">Ligase</keyword>
<evidence type="ECO:0000256" key="4">
    <source>
        <dbReference type="ARBA" id="ARBA00013047"/>
    </source>
</evidence>
<dbReference type="SUPFAM" id="SSF56042">
    <property type="entry name" value="PurM C-terminal domain-like"/>
    <property type="match status" value="1"/>
</dbReference>
<dbReference type="CDD" id="cd02196">
    <property type="entry name" value="PurM"/>
    <property type="match status" value="1"/>
</dbReference>
<evidence type="ECO:0000256" key="2">
    <source>
        <dbReference type="ARBA" id="ARBA00004686"/>
    </source>
</evidence>
<keyword evidence="8 15" id="KW-0547">Nucleotide-binding</keyword>
<dbReference type="GO" id="GO:0006189">
    <property type="term" value="P:'de novo' IMP biosynthetic process"/>
    <property type="evidence" value="ECO:0007669"/>
    <property type="project" value="UniProtKB-UniRule"/>
</dbReference>
<dbReference type="HAMAP" id="MF_00741">
    <property type="entry name" value="AIRS"/>
    <property type="match status" value="1"/>
</dbReference>
<evidence type="ECO:0000256" key="9">
    <source>
        <dbReference type="ARBA" id="ARBA00022755"/>
    </source>
</evidence>
<dbReference type="GO" id="GO:0004641">
    <property type="term" value="F:phosphoribosylformylglycinamidine cyclo-ligase activity"/>
    <property type="evidence" value="ECO:0007669"/>
    <property type="project" value="UniProtKB-UniRule"/>
</dbReference>
<dbReference type="InterPro" id="IPR016188">
    <property type="entry name" value="PurM-like_N"/>
</dbReference>
<dbReference type="GO" id="GO:0005524">
    <property type="term" value="F:ATP binding"/>
    <property type="evidence" value="ECO:0007669"/>
    <property type="project" value="UniProtKB-KW"/>
</dbReference>
<dbReference type="InterPro" id="IPR036921">
    <property type="entry name" value="PurM-like_N_sf"/>
</dbReference>
<keyword evidence="10 15" id="KW-0067">ATP-binding</keyword>
<feature type="domain" description="PurM-like C-terminal" evidence="17">
    <location>
        <begin position="177"/>
        <end position="338"/>
    </location>
</feature>
<gene>
    <name evidence="15 18" type="primary">purM</name>
    <name evidence="18" type="ORF">ZNDK_0469</name>
</gene>
<protein>
    <recommendedName>
        <fullName evidence="5 15">Phosphoribosylformylglycinamidine cyclo-ligase</fullName>
        <ecNumber evidence="4 15">6.3.3.1</ecNumber>
    </recommendedName>
    <alternativeName>
        <fullName evidence="12 15">AIR synthase</fullName>
    </alternativeName>
    <alternativeName>
        <fullName evidence="13 15">AIRS</fullName>
    </alternativeName>
    <alternativeName>
        <fullName evidence="11 15">Phosphoribosyl-aminoimidazole synthetase</fullName>
    </alternativeName>
</protein>
<dbReference type="SUPFAM" id="SSF55326">
    <property type="entry name" value="PurM N-terminal domain-like"/>
    <property type="match status" value="1"/>
</dbReference>
<evidence type="ECO:0000256" key="15">
    <source>
        <dbReference type="HAMAP-Rule" id="MF_00741"/>
    </source>
</evidence>
<comment type="similarity">
    <text evidence="3 15">Belongs to the AIR synthase family.</text>
</comment>
<evidence type="ECO:0000256" key="7">
    <source>
        <dbReference type="ARBA" id="ARBA00022598"/>
    </source>
</evidence>
<evidence type="ECO:0000256" key="14">
    <source>
        <dbReference type="ARBA" id="ARBA00049057"/>
    </source>
</evidence>
<evidence type="ECO:0000256" key="12">
    <source>
        <dbReference type="ARBA" id="ARBA00032931"/>
    </source>
</evidence>
<dbReference type="PANTHER" id="PTHR10520">
    <property type="entry name" value="TRIFUNCTIONAL PURINE BIOSYNTHETIC PROTEIN ADENOSINE-3-RELATED"/>
    <property type="match status" value="1"/>
</dbReference>
<dbReference type="EMBL" id="BLLL01000004">
    <property type="protein sequence ID" value="GFH62698.1"/>
    <property type="molecule type" value="Genomic_DNA"/>
</dbReference>
<feature type="domain" description="PurM-like N-terminal" evidence="16">
    <location>
        <begin position="60"/>
        <end position="165"/>
    </location>
</feature>
<dbReference type="FunFam" id="3.90.650.10:FF:000011">
    <property type="entry name" value="Phosphoribosylformylglycinamidine cyclo-ligase"/>
    <property type="match status" value="1"/>
</dbReference>
<comment type="subcellular location">
    <subcellularLocation>
        <location evidence="1 15">Cytoplasm</location>
    </subcellularLocation>
</comment>
<evidence type="ECO:0000256" key="11">
    <source>
        <dbReference type="ARBA" id="ARBA00031908"/>
    </source>
</evidence>
<dbReference type="InterPro" id="IPR036676">
    <property type="entry name" value="PurM-like_C_sf"/>
</dbReference>
<dbReference type="EC" id="6.3.3.1" evidence="4 15"/>
<dbReference type="Gene3D" id="3.90.650.10">
    <property type="entry name" value="PurM-like C-terminal domain"/>
    <property type="match status" value="1"/>
</dbReference>
<dbReference type="GO" id="GO:0005829">
    <property type="term" value="C:cytosol"/>
    <property type="evidence" value="ECO:0007669"/>
    <property type="project" value="TreeGrafter"/>
</dbReference>
<evidence type="ECO:0000256" key="5">
    <source>
        <dbReference type="ARBA" id="ARBA00020367"/>
    </source>
</evidence>
<evidence type="ECO:0000256" key="1">
    <source>
        <dbReference type="ARBA" id="ARBA00004496"/>
    </source>
</evidence>
<reference evidence="18 19" key="1">
    <citation type="journal article" date="2020" name="ISME J.">
        <title>Parallel Reductive Genome Evolution in Desulfovibrio Ectosymbionts Independently Acquired by Trichonympha Protists in the Termite Gut.</title>
        <authorList>
            <person name="Takeuchi M."/>
            <person name="Kuwahara H."/>
            <person name="Murakami T."/>
            <person name="Takahashi K."/>
            <person name="Kajitani R."/>
            <person name="Toyoda A."/>
            <person name="Itoh T."/>
            <person name="Ohkuma M."/>
            <person name="Hongoh Y."/>
        </authorList>
    </citation>
    <scope>NUCLEOTIDE SEQUENCE [LARGE SCALE GENOMIC DNA]</scope>
    <source>
        <strain evidence="18">ZnDsv-02</strain>
    </source>
</reference>
<dbReference type="Proteomes" id="UP000505077">
    <property type="component" value="Unassembled WGS sequence"/>
</dbReference>
<dbReference type="Pfam" id="PF00586">
    <property type="entry name" value="AIRS"/>
    <property type="match status" value="1"/>
</dbReference>
<evidence type="ECO:0000313" key="19">
    <source>
        <dbReference type="Proteomes" id="UP000505077"/>
    </source>
</evidence>
<comment type="pathway">
    <text evidence="2 15">Purine metabolism; IMP biosynthesis via de novo pathway; 5-amino-1-(5-phospho-D-ribosyl)imidazole from N(2)-formyl-N(1)-(5-phospho-D-ribosyl)glycinamide: step 2/2.</text>
</comment>
<evidence type="ECO:0000313" key="18">
    <source>
        <dbReference type="EMBL" id="GFH62698.1"/>
    </source>
</evidence>
<evidence type="ECO:0000259" key="17">
    <source>
        <dbReference type="Pfam" id="PF02769"/>
    </source>
</evidence>
<evidence type="ECO:0000259" key="16">
    <source>
        <dbReference type="Pfam" id="PF00586"/>
    </source>
</evidence>
<dbReference type="NCBIfam" id="TIGR00878">
    <property type="entry name" value="purM"/>
    <property type="match status" value="1"/>
</dbReference>
<evidence type="ECO:0000256" key="8">
    <source>
        <dbReference type="ARBA" id="ARBA00022741"/>
    </source>
</evidence>
<accession>A0A6L2R512</accession>
<sequence length="352" mass="37410">MLGNRAKAYAEAGVSVQAGNAFVERIRHLAATTQTSGVISDIGGFCGLFRPDLTGMEDPILVASTDGVGTKLKLAVAFARHNTVGIDLVAMSVNDILVQGAHPLFFLDSFAAGKLDVNIAQEVISGIAHGCRQAGCALLGGETAEMPDMYQPGDYDLAGFCVGIVDNARLIDGSTIQVGDALVGIASSGLHSNGFSLVRKLLASSGLSPEAPFPGAGGRKVRDVLLEPTHIYVEAVRSMLRDLNIKGMAHITGGGFYDNLPRMLPAQVVACIAFGSWRMPVVFDWVKESGNLSWAEMFQIFNCGIGYVLVVPSEQVGEAVSRMKAFELSAWRIGEIARRMGDSEEQVVISFE</sequence>
<evidence type="ECO:0000256" key="3">
    <source>
        <dbReference type="ARBA" id="ARBA00010280"/>
    </source>
</evidence>
<proteinExistence type="inferred from homology"/>
<comment type="catalytic activity">
    <reaction evidence="14 15">
        <text>2-formamido-N(1)-(5-O-phospho-beta-D-ribosyl)acetamidine + ATP = 5-amino-1-(5-phospho-beta-D-ribosyl)imidazole + ADP + phosphate + H(+)</text>
        <dbReference type="Rhea" id="RHEA:23032"/>
        <dbReference type="ChEBI" id="CHEBI:15378"/>
        <dbReference type="ChEBI" id="CHEBI:30616"/>
        <dbReference type="ChEBI" id="CHEBI:43474"/>
        <dbReference type="ChEBI" id="CHEBI:137981"/>
        <dbReference type="ChEBI" id="CHEBI:147287"/>
        <dbReference type="ChEBI" id="CHEBI:456216"/>
        <dbReference type="EC" id="6.3.3.1"/>
    </reaction>
</comment>
<evidence type="ECO:0000256" key="13">
    <source>
        <dbReference type="ARBA" id="ARBA00033093"/>
    </source>
</evidence>
<dbReference type="InterPro" id="IPR010918">
    <property type="entry name" value="PurM-like_C_dom"/>
</dbReference>
<evidence type="ECO:0000256" key="10">
    <source>
        <dbReference type="ARBA" id="ARBA00022840"/>
    </source>
</evidence>
<dbReference type="GO" id="GO:0004637">
    <property type="term" value="F:phosphoribosylamine-glycine ligase activity"/>
    <property type="evidence" value="ECO:0007669"/>
    <property type="project" value="TreeGrafter"/>
</dbReference>
<dbReference type="FunFam" id="3.30.1330.10:FF:000001">
    <property type="entry name" value="Phosphoribosylformylglycinamidine cyclo-ligase"/>
    <property type="match status" value="1"/>
</dbReference>
<comment type="caution">
    <text evidence="18">The sequence shown here is derived from an EMBL/GenBank/DDBJ whole genome shotgun (WGS) entry which is preliminary data.</text>
</comment>
<dbReference type="PANTHER" id="PTHR10520:SF12">
    <property type="entry name" value="TRIFUNCTIONAL PURINE BIOSYNTHETIC PROTEIN ADENOSINE-3"/>
    <property type="match status" value="1"/>
</dbReference>
<dbReference type="InterPro" id="IPR004733">
    <property type="entry name" value="PurM_cligase"/>
</dbReference>
<dbReference type="Gene3D" id="3.30.1330.10">
    <property type="entry name" value="PurM-like, N-terminal domain"/>
    <property type="match status" value="1"/>
</dbReference>
<evidence type="ECO:0000256" key="6">
    <source>
        <dbReference type="ARBA" id="ARBA00022490"/>
    </source>
</evidence>
<dbReference type="UniPathway" id="UPA00074">
    <property type="reaction ID" value="UER00129"/>
</dbReference>
<keyword evidence="9 15" id="KW-0658">Purine biosynthesis</keyword>
<dbReference type="AlphaFoldDB" id="A0A6L2R512"/>
<dbReference type="Pfam" id="PF02769">
    <property type="entry name" value="AIRS_C"/>
    <property type="match status" value="1"/>
</dbReference>
<organism evidence="18 19">
    <name type="scientific">Candidatus Desulfovibrio kirbyi</name>
    <dbReference type="NCBI Taxonomy" id="2696086"/>
    <lineage>
        <taxon>Bacteria</taxon>
        <taxon>Pseudomonadati</taxon>
        <taxon>Thermodesulfobacteriota</taxon>
        <taxon>Desulfovibrionia</taxon>
        <taxon>Desulfovibrionales</taxon>
        <taxon>Desulfovibrionaceae</taxon>
        <taxon>Desulfovibrio</taxon>
    </lineage>
</organism>
<keyword evidence="6 15" id="KW-0963">Cytoplasm</keyword>
<dbReference type="GO" id="GO:0046084">
    <property type="term" value="P:adenine biosynthetic process"/>
    <property type="evidence" value="ECO:0007669"/>
    <property type="project" value="TreeGrafter"/>
</dbReference>